<organism evidence="11 12">
    <name type="scientific">Tegillarca granosa</name>
    <name type="common">Malaysian cockle</name>
    <name type="synonym">Anadara granosa</name>
    <dbReference type="NCBI Taxonomy" id="220873"/>
    <lineage>
        <taxon>Eukaryota</taxon>
        <taxon>Metazoa</taxon>
        <taxon>Spiralia</taxon>
        <taxon>Lophotrochozoa</taxon>
        <taxon>Mollusca</taxon>
        <taxon>Bivalvia</taxon>
        <taxon>Autobranchia</taxon>
        <taxon>Pteriomorphia</taxon>
        <taxon>Arcoida</taxon>
        <taxon>Arcoidea</taxon>
        <taxon>Arcidae</taxon>
        <taxon>Tegillarca</taxon>
    </lineage>
</organism>
<evidence type="ECO:0000256" key="5">
    <source>
        <dbReference type="ARBA" id="ARBA00022927"/>
    </source>
</evidence>
<dbReference type="EMBL" id="JARBDR010000919">
    <property type="protein sequence ID" value="KAJ8299879.1"/>
    <property type="molecule type" value="Genomic_DNA"/>
</dbReference>
<dbReference type="InterPro" id="IPR000727">
    <property type="entry name" value="T_SNARE_dom"/>
</dbReference>
<keyword evidence="7" id="KW-0333">Golgi apparatus</keyword>
<dbReference type="Proteomes" id="UP001217089">
    <property type="component" value="Unassembled WGS sequence"/>
</dbReference>
<feature type="transmembrane region" description="Helical" evidence="9">
    <location>
        <begin position="168"/>
        <end position="187"/>
    </location>
</feature>
<feature type="domain" description="T-SNARE coiled-coil homology" evidence="10">
    <location>
        <begin position="96"/>
        <end position="158"/>
    </location>
</feature>
<keyword evidence="12" id="KW-1185">Reference proteome</keyword>
<evidence type="ECO:0000256" key="7">
    <source>
        <dbReference type="ARBA" id="ARBA00023034"/>
    </source>
</evidence>
<dbReference type="CDD" id="cd15851">
    <property type="entry name" value="SNARE_Syntaxin6"/>
    <property type="match status" value="1"/>
</dbReference>
<dbReference type="PANTHER" id="PTHR12791">
    <property type="entry name" value="GOLGI SNARE BET1-RELATED"/>
    <property type="match status" value="1"/>
</dbReference>
<comment type="similarity">
    <text evidence="2">Belongs to the syntaxin family.</text>
</comment>
<evidence type="ECO:0000256" key="4">
    <source>
        <dbReference type="ARBA" id="ARBA00022692"/>
    </source>
</evidence>
<dbReference type="Gene3D" id="1.20.5.110">
    <property type="match status" value="1"/>
</dbReference>
<dbReference type="SUPFAM" id="SSF58038">
    <property type="entry name" value="SNARE fusion complex"/>
    <property type="match status" value="1"/>
</dbReference>
<proteinExistence type="inferred from homology"/>
<evidence type="ECO:0000313" key="12">
    <source>
        <dbReference type="Proteomes" id="UP001217089"/>
    </source>
</evidence>
<keyword evidence="5" id="KW-0653">Protein transport</keyword>
<comment type="subcellular location">
    <subcellularLocation>
        <location evidence="1">Golgi apparatus membrane</location>
        <topology evidence="1">Single-pass type IV membrane protein</topology>
    </subcellularLocation>
</comment>
<dbReference type="SMART" id="SM00397">
    <property type="entry name" value="t_SNARE"/>
    <property type="match status" value="1"/>
</dbReference>
<dbReference type="SUPFAM" id="SSF47661">
    <property type="entry name" value="t-snare proteins"/>
    <property type="match status" value="1"/>
</dbReference>
<evidence type="ECO:0000256" key="8">
    <source>
        <dbReference type="ARBA" id="ARBA00023136"/>
    </source>
</evidence>
<evidence type="ECO:0000259" key="10">
    <source>
        <dbReference type="PROSITE" id="PS50192"/>
    </source>
</evidence>
<accession>A0ABQ9E6D9</accession>
<evidence type="ECO:0000313" key="11">
    <source>
        <dbReference type="EMBL" id="KAJ8299879.1"/>
    </source>
</evidence>
<keyword evidence="6 9" id="KW-1133">Transmembrane helix</keyword>
<evidence type="ECO:0000256" key="3">
    <source>
        <dbReference type="ARBA" id="ARBA00022448"/>
    </source>
</evidence>
<sequence length="188" mass="21761">MSLEDPFFVVRDEVQKAVQSSQNLYDRWCDLLNNPKSVSKEEYDWTTNELRNSLRSIEWDLEDLEETVDILLCSKRMKDHLSSPQASSKEQSSVRQVIVKTQDEHLDLIGSSVGVLKNMSQNIGNELDEQNVMLDDFHHEMDTTESKLDTTMKKMAKVLHMSNDRRQWCAIFSLLGVLLIVIILFIVL</sequence>
<dbReference type="PROSITE" id="PS50192">
    <property type="entry name" value="T_SNARE"/>
    <property type="match status" value="1"/>
</dbReference>
<evidence type="ECO:0000256" key="1">
    <source>
        <dbReference type="ARBA" id="ARBA00004409"/>
    </source>
</evidence>
<evidence type="ECO:0000256" key="2">
    <source>
        <dbReference type="ARBA" id="ARBA00009063"/>
    </source>
</evidence>
<dbReference type="InterPro" id="IPR010989">
    <property type="entry name" value="SNARE"/>
</dbReference>
<evidence type="ECO:0000256" key="6">
    <source>
        <dbReference type="ARBA" id="ARBA00022989"/>
    </source>
</evidence>
<keyword evidence="4 9" id="KW-0812">Transmembrane</keyword>
<protein>
    <recommendedName>
        <fullName evidence="10">t-SNARE coiled-coil homology domain-containing protein</fullName>
    </recommendedName>
</protein>
<dbReference type="InterPro" id="IPR015260">
    <property type="entry name" value="Syntaxin-6/10/61_N"/>
</dbReference>
<dbReference type="Gene3D" id="1.20.58.90">
    <property type="match status" value="1"/>
</dbReference>
<reference evidence="11 12" key="1">
    <citation type="submission" date="2022-12" db="EMBL/GenBank/DDBJ databases">
        <title>Chromosome-level genome of Tegillarca granosa.</title>
        <authorList>
            <person name="Kim J."/>
        </authorList>
    </citation>
    <scope>NUCLEOTIDE SEQUENCE [LARGE SCALE GENOMIC DNA]</scope>
    <source>
        <strain evidence="11">Teg-2019</strain>
        <tissue evidence="11">Adductor muscle</tissue>
    </source>
</reference>
<dbReference type="Pfam" id="PF09177">
    <property type="entry name" value="STX6_10_61_N"/>
    <property type="match status" value="1"/>
</dbReference>
<evidence type="ECO:0000256" key="9">
    <source>
        <dbReference type="SAM" id="Phobius"/>
    </source>
</evidence>
<keyword evidence="8 9" id="KW-0472">Membrane</keyword>
<dbReference type="Pfam" id="PF05739">
    <property type="entry name" value="SNARE"/>
    <property type="match status" value="1"/>
</dbReference>
<keyword evidence="3" id="KW-0813">Transport</keyword>
<comment type="caution">
    <text evidence="11">The sequence shown here is derived from an EMBL/GenBank/DDBJ whole genome shotgun (WGS) entry which is preliminary data.</text>
</comment>
<name>A0ABQ9E6D9_TEGGR</name>
<gene>
    <name evidence="11" type="ORF">KUTeg_021398</name>
</gene>